<organism evidence="11 12">
    <name type="scientific">Pichia sorbitophila (strain ATCC MYA-4447 / BCRC 22081 / CBS 7064 / NBRC 10061 / NRRL Y-12695)</name>
    <name type="common">Hybrid yeast</name>
    <dbReference type="NCBI Taxonomy" id="559304"/>
    <lineage>
        <taxon>Eukaryota</taxon>
        <taxon>Fungi</taxon>
        <taxon>Dikarya</taxon>
        <taxon>Ascomycota</taxon>
        <taxon>Saccharomycotina</taxon>
        <taxon>Pichiomycetes</taxon>
        <taxon>Debaryomycetaceae</taxon>
        <taxon>Millerozyma</taxon>
    </lineage>
</organism>
<evidence type="ECO:0000256" key="7">
    <source>
        <dbReference type="ARBA" id="ARBA00023187"/>
    </source>
</evidence>
<dbReference type="eggNOG" id="KOG0154">
    <property type="taxonomic scope" value="Eukaryota"/>
</dbReference>
<evidence type="ECO:0000259" key="10">
    <source>
        <dbReference type="PROSITE" id="PS50174"/>
    </source>
</evidence>
<dbReference type="HOGENOM" id="CLU_021974_1_0_1"/>
<dbReference type="PANTHER" id="PTHR14195">
    <property type="entry name" value="G PATCH DOMAIN CONTAINING PROTEIN 2"/>
    <property type="match status" value="1"/>
</dbReference>
<dbReference type="Proteomes" id="UP000005222">
    <property type="component" value="Chromosome E"/>
</dbReference>
<feature type="compositionally biased region" description="Polar residues" evidence="9">
    <location>
        <begin position="184"/>
        <end position="197"/>
    </location>
</feature>
<feature type="compositionally biased region" description="Acidic residues" evidence="9">
    <location>
        <begin position="308"/>
        <end position="317"/>
    </location>
</feature>
<dbReference type="GO" id="GO:0003676">
    <property type="term" value="F:nucleic acid binding"/>
    <property type="evidence" value="ECO:0007669"/>
    <property type="project" value="InterPro"/>
</dbReference>
<evidence type="ECO:0000256" key="9">
    <source>
        <dbReference type="SAM" id="MobiDB-lite"/>
    </source>
</evidence>
<keyword evidence="6" id="KW-0507">mRNA processing</keyword>
<feature type="compositionally biased region" description="Basic and acidic residues" evidence="9">
    <location>
        <begin position="627"/>
        <end position="640"/>
    </location>
</feature>
<name>G8YNA6_PICSO</name>
<dbReference type="InterPro" id="IPR051189">
    <property type="entry name" value="Splicing_assoc_domain"/>
</dbReference>
<feature type="region of interest" description="Disordered" evidence="9">
    <location>
        <begin position="619"/>
        <end position="665"/>
    </location>
</feature>
<dbReference type="OMA" id="PVFMRID"/>
<evidence type="ECO:0000313" key="12">
    <source>
        <dbReference type="Proteomes" id="UP000005222"/>
    </source>
</evidence>
<evidence type="ECO:0000256" key="1">
    <source>
        <dbReference type="ARBA" id="ARBA00004123"/>
    </source>
</evidence>
<dbReference type="GO" id="GO:0005737">
    <property type="term" value="C:cytoplasm"/>
    <property type="evidence" value="ECO:0007669"/>
    <property type="project" value="UniProtKB-SubCell"/>
</dbReference>
<dbReference type="GO" id="GO:0005634">
    <property type="term" value="C:nucleus"/>
    <property type="evidence" value="ECO:0007669"/>
    <property type="project" value="UniProtKB-SubCell"/>
</dbReference>
<dbReference type="AlphaFoldDB" id="G8YNA6"/>
<evidence type="ECO:0000313" key="11">
    <source>
        <dbReference type="EMBL" id="CCE79424.1"/>
    </source>
</evidence>
<sequence length="709" mass="80757">MVKRNGRRGGNTSFRSRGGRGRGGKYSRGGSRNGDLKGRKSSHKRKAGGVFPDIPDLMDLESNVYIPEVRDRKAPTKLRDLAKRPGRHTLYEEVGFTDHNIENTIRQPLRKRPIEFIKAKEVYDPGNFMFNKVQELEAEKATDNDVSSVTPDVEENTDPMSSSSASLDKDTDKKEPVESEMDTLESTFQDLATSSLQAEGKTEERNNTEDDITLDISGDQALIRSLKIEKPSTIDIIAKRDEQSHMNEKESNCLEYDPVLNIGKVSINTAPDFQEPKVSSDEDSSDESDEEIGAHRDYIQSIIRNDSSQEDEDESSSDAESSGQENSPLPRESEKQYSTKDPEYGFLPEDYEFDISLLEVKNVRFGLQNQYHAKCSELTGLRDEFEWIDEDDIVQFVLNNGVKEHRLESFLKYITRGMIDQTYEEVPDYSDVYISSSSEEDMEEDEDDNLDAMLHYAKTSQKNSYDFDIPNTSLKTVGKGRHKTLDLDAYTLDDDIRDSLQERYQSRRMSKASRKKEKEDARIEEALQTNDLLVKYPYTLHIRDIKNEFDSFLHDASRDSMSFPPLDPHGNKTLIKMASLYNLSSLRCGRPPKQYIKVSKNKRTFNYFVDHDRVKSVLRQRPVFNRTDQKKPREEKEKEKQKHKSKGGPHVKEGDIVGGEAPEIGSNNIGRQLLEKLGWVKGEGLGTHGKKGISEPLVAKVKKSKTGLK</sequence>
<dbReference type="GO" id="GO:0006397">
    <property type="term" value="P:mRNA processing"/>
    <property type="evidence" value="ECO:0007669"/>
    <property type="project" value="UniProtKB-KW"/>
</dbReference>
<keyword evidence="8" id="KW-0539">Nucleus</keyword>
<comment type="subcellular location">
    <subcellularLocation>
        <location evidence="2">Cytoplasm</location>
    </subcellularLocation>
    <subcellularLocation>
        <location evidence="1">Nucleus</location>
    </subcellularLocation>
</comment>
<keyword evidence="5" id="KW-0963">Cytoplasm</keyword>
<keyword evidence="12" id="KW-1185">Reference proteome</keyword>
<dbReference type="EMBL" id="FO082055">
    <property type="protein sequence ID" value="CCE79424.1"/>
    <property type="molecule type" value="Genomic_DNA"/>
</dbReference>
<evidence type="ECO:0000256" key="5">
    <source>
        <dbReference type="ARBA" id="ARBA00022490"/>
    </source>
</evidence>
<feature type="compositionally biased region" description="Acidic residues" evidence="9">
    <location>
        <begin position="281"/>
        <end position="291"/>
    </location>
</feature>
<dbReference type="GO" id="GO:0008380">
    <property type="term" value="P:RNA splicing"/>
    <property type="evidence" value="ECO:0007669"/>
    <property type="project" value="UniProtKB-KW"/>
</dbReference>
<dbReference type="InterPro" id="IPR034082">
    <property type="entry name" value="R3H_G-patch"/>
</dbReference>
<keyword evidence="7" id="KW-0508">mRNA splicing</keyword>
<evidence type="ECO:0000256" key="2">
    <source>
        <dbReference type="ARBA" id="ARBA00004496"/>
    </source>
</evidence>
<dbReference type="OrthoDB" id="21470at2759"/>
<accession>G8YNA6</accession>
<dbReference type="Pfam" id="PF01585">
    <property type="entry name" value="G-patch"/>
    <property type="match status" value="1"/>
</dbReference>
<protein>
    <recommendedName>
        <fullName evidence="4">Protein SQS1</fullName>
    </recommendedName>
</protein>
<dbReference type="FunCoup" id="G8YNA6">
    <property type="interactions" value="457"/>
</dbReference>
<evidence type="ECO:0000256" key="6">
    <source>
        <dbReference type="ARBA" id="ARBA00022664"/>
    </source>
</evidence>
<dbReference type="PROSITE" id="PS50174">
    <property type="entry name" value="G_PATCH"/>
    <property type="match status" value="1"/>
</dbReference>
<feature type="region of interest" description="Disordered" evidence="9">
    <location>
        <begin position="1"/>
        <end position="53"/>
    </location>
</feature>
<dbReference type="STRING" id="559304.G8YNA6"/>
<dbReference type="CDD" id="cd02646">
    <property type="entry name" value="R3H_G-patch"/>
    <property type="match status" value="1"/>
</dbReference>
<evidence type="ECO:0000256" key="4">
    <source>
        <dbReference type="ARBA" id="ARBA00018964"/>
    </source>
</evidence>
<feature type="domain" description="G-patch" evidence="10">
    <location>
        <begin position="666"/>
        <end position="709"/>
    </location>
</feature>
<dbReference type="SMART" id="SM00443">
    <property type="entry name" value="G_patch"/>
    <property type="match status" value="1"/>
</dbReference>
<evidence type="ECO:0000256" key="8">
    <source>
        <dbReference type="ARBA" id="ARBA00023242"/>
    </source>
</evidence>
<dbReference type="InParanoid" id="G8YNA6"/>
<feature type="region of interest" description="Disordered" evidence="9">
    <location>
        <begin position="304"/>
        <end position="344"/>
    </location>
</feature>
<feature type="region of interest" description="Disordered" evidence="9">
    <location>
        <begin position="139"/>
        <end position="213"/>
    </location>
</feature>
<evidence type="ECO:0000256" key="3">
    <source>
        <dbReference type="ARBA" id="ARBA00010306"/>
    </source>
</evidence>
<gene>
    <name evidence="11" type="primary">Piso0_001486</name>
    <name evidence="11" type="ORF">GNLVRS01_PISO0E06120g</name>
</gene>
<proteinExistence type="inferred from homology"/>
<feature type="compositionally biased region" description="Basic and acidic residues" evidence="9">
    <location>
        <begin position="167"/>
        <end position="177"/>
    </location>
</feature>
<feature type="compositionally biased region" description="Basic and acidic residues" evidence="9">
    <location>
        <begin position="331"/>
        <end position="343"/>
    </location>
</feature>
<reference evidence="11 12" key="1">
    <citation type="journal article" date="2012" name="G3 (Bethesda)">
        <title>Pichia sorbitophila, an interspecies yeast hybrid reveals early steps of genome resolution following polyploidization.</title>
        <authorList>
            <person name="Leh Louis V."/>
            <person name="Despons L."/>
            <person name="Friedrich A."/>
            <person name="Martin T."/>
            <person name="Durrens P."/>
            <person name="Casaregola S."/>
            <person name="Neuveglise C."/>
            <person name="Fairhead C."/>
            <person name="Marck C."/>
            <person name="Cruz J.A."/>
            <person name="Straub M.L."/>
            <person name="Kugler V."/>
            <person name="Sacerdot C."/>
            <person name="Uzunov Z."/>
            <person name="Thierry A."/>
            <person name="Weiss S."/>
            <person name="Bleykasten C."/>
            <person name="De Montigny J."/>
            <person name="Jacques N."/>
            <person name="Jung P."/>
            <person name="Lemaire M."/>
            <person name="Mallet S."/>
            <person name="Morel G."/>
            <person name="Richard G.F."/>
            <person name="Sarkar A."/>
            <person name="Savel G."/>
            <person name="Schacherer J."/>
            <person name="Seret M.L."/>
            <person name="Talla E."/>
            <person name="Samson G."/>
            <person name="Jubin C."/>
            <person name="Poulain J."/>
            <person name="Vacherie B."/>
            <person name="Barbe V."/>
            <person name="Pelletier E."/>
            <person name="Sherman D.J."/>
            <person name="Westhof E."/>
            <person name="Weissenbach J."/>
            <person name="Baret P.V."/>
            <person name="Wincker P."/>
            <person name="Gaillardin C."/>
            <person name="Dujon B."/>
            <person name="Souciet J.L."/>
        </authorList>
    </citation>
    <scope>NUCLEOTIDE SEQUENCE [LARGE SCALE GENOMIC DNA]</scope>
    <source>
        <strain evidence="12">ATCC MYA-4447 / BCRC 22081 / CBS 7064 / NBRC 10061 / NRRL Y-12695</strain>
    </source>
</reference>
<comment type="similarity">
    <text evidence="3">Belongs to the SQS1 family.</text>
</comment>
<dbReference type="InterPro" id="IPR000467">
    <property type="entry name" value="G_patch_dom"/>
</dbReference>
<feature type="region of interest" description="Disordered" evidence="9">
    <location>
        <begin position="268"/>
        <end position="292"/>
    </location>
</feature>